<evidence type="ECO:0000313" key="1">
    <source>
        <dbReference type="EMBL" id="RCW82073.1"/>
    </source>
</evidence>
<dbReference type="OrthoDB" id="6174477at2"/>
<reference evidence="1 2" key="1">
    <citation type="submission" date="2018-07" db="EMBL/GenBank/DDBJ databases">
        <title>Genomic Encyclopedia of Type Strains, Phase III (KMG-III): the genomes of soil and plant-associated and newly described type strains.</title>
        <authorList>
            <person name="Whitman W."/>
        </authorList>
    </citation>
    <scope>NUCLEOTIDE SEQUENCE [LARGE SCALE GENOMIC DNA]</scope>
    <source>
        <strain evidence="1 2">CECT 8525</strain>
    </source>
</reference>
<proteinExistence type="predicted"/>
<dbReference type="Proteomes" id="UP000253345">
    <property type="component" value="Unassembled WGS sequence"/>
</dbReference>
<comment type="caution">
    <text evidence="1">The sequence shown here is derived from an EMBL/GenBank/DDBJ whole genome shotgun (WGS) entry which is preliminary data.</text>
</comment>
<organism evidence="1 2">
    <name type="scientific">Paracoccus lutimaris</name>
    <dbReference type="NCBI Taxonomy" id="1490030"/>
    <lineage>
        <taxon>Bacteria</taxon>
        <taxon>Pseudomonadati</taxon>
        <taxon>Pseudomonadota</taxon>
        <taxon>Alphaproteobacteria</taxon>
        <taxon>Rhodobacterales</taxon>
        <taxon>Paracoccaceae</taxon>
        <taxon>Paracoccus</taxon>
    </lineage>
</organism>
<gene>
    <name evidence="1" type="ORF">DFP89_11332</name>
</gene>
<keyword evidence="2" id="KW-1185">Reference proteome</keyword>
<evidence type="ECO:0000313" key="2">
    <source>
        <dbReference type="Proteomes" id="UP000253345"/>
    </source>
</evidence>
<dbReference type="EMBL" id="QPJL01000013">
    <property type="protein sequence ID" value="RCW82073.1"/>
    <property type="molecule type" value="Genomic_DNA"/>
</dbReference>
<accession>A0A368YPD4</accession>
<dbReference type="AlphaFoldDB" id="A0A368YPD4"/>
<sequence length="261" mass="28524">MTPRKVLLLGNSYSAAPRVALRNDPGRWPGLQVTVLAMPGNMLAALALEEGRLVPRGDDARYSMGYYNDMTELALAGFDAFAVIGGLSFYTLLPLQNTHRSPDFPSVMRGEACQLISTGLMDAMIRQHMTISAALCTIRLLAGLGQGPVLFMDSLFPSADCWQDGERFDPYIAMAERGDAAAFHARYLRILHEALGSDATYLPQPVQTIVEEVFTAPEWIRGSLRMQPRRDVPHEKTDFGHANPAYGALQVDLIASALAGL</sequence>
<protein>
    <submittedName>
        <fullName evidence="1">Uncharacterized protein</fullName>
    </submittedName>
</protein>
<dbReference type="RefSeq" id="WP_114349742.1">
    <property type="nucleotide sequence ID" value="NZ_QPJL01000013.1"/>
</dbReference>
<name>A0A368YPD4_9RHOB</name>